<feature type="domain" description="Glycosyltransferase 2-like" evidence="1">
    <location>
        <begin position="13"/>
        <end position="181"/>
    </location>
</feature>
<name>A0A3P1C0M5_9BACT</name>
<organism evidence="2 3">
    <name type="scientific">Larkinella rosea</name>
    <dbReference type="NCBI Taxonomy" id="2025312"/>
    <lineage>
        <taxon>Bacteria</taxon>
        <taxon>Pseudomonadati</taxon>
        <taxon>Bacteroidota</taxon>
        <taxon>Cytophagia</taxon>
        <taxon>Cytophagales</taxon>
        <taxon>Spirosomataceae</taxon>
        <taxon>Larkinella</taxon>
    </lineage>
</organism>
<dbReference type="PANTHER" id="PTHR22916:SF3">
    <property type="entry name" value="UDP-GLCNAC:BETAGAL BETA-1,3-N-ACETYLGLUCOSAMINYLTRANSFERASE-LIKE PROTEIN 1"/>
    <property type="match status" value="1"/>
</dbReference>
<dbReference type="OrthoDB" id="9802649at2"/>
<protein>
    <submittedName>
        <fullName evidence="2">Glycosyltransferase family 2 protein</fullName>
    </submittedName>
</protein>
<dbReference type="CDD" id="cd04196">
    <property type="entry name" value="GT_2_like_d"/>
    <property type="match status" value="1"/>
</dbReference>
<gene>
    <name evidence="2" type="ORF">EHT25_00620</name>
</gene>
<dbReference type="InterPro" id="IPR029044">
    <property type="entry name" value="Nucleotide-diphossugar_trans"/>
</dbReference>
<proteinExistence type="predicted"/>
<comment type="caution">
    <text evidence="2">The sequence shown here is derived from an EMBL/GenBank/DDBJ whole genome shotgun (WGS) entry which is preliminary data.</text>
</comment>
<dbReference type="Gene3D" id="3.90.550.10">
    <property type="entry name" value="Spore Coat Polysaccharide Biosynthesis Protein SpsA, Chain A"/>
    <property type="match status" value="1"/>
</dbReference>
<dbReference type="GO" id="GO:0016758">
    <property type="term" value="F:hexosyltransferase activity"/>
    <property type="evidence" value="ECO:0007669"/>
    <property type="project" value="UniProtKB-ARBA"/>
</dbReference>
<dbReference type="Proteomes" id="UP000271925">
    <property type="component" value="Unassembled WGS sequence"/>
</dbReference>
<dbReference type="Pfam" id="PF00535">
    <property type="entry name" value="Glycos_transf_2"/>
    <property type="match status" value="1"/>
</dbReference>
<dbReference type="AlphaFoldDB" id="A0A3P1C0M5"/>
<accession>A0A3P1C0M5</accession>
<evidence type="ECO:0000313" key="3">
    <source>
        <dbReference type="Proteomes" id="UP000271925"/>
    </source>
</evidence>
<keyword evidence="3" id="KW-1185">Reference proteome</keyword>
<dbReference type="RefSeq" id="WP_124869100.1">
    <property type="nucleotide sequence ID" value="NZ_RQJO01000007.1"/>
</dbReference>
<dbReference type="SUPFAM" id="SSF53448">
    <property type="entry name" value="Nucleotide-diphospho-sugar transferases"/>
    <property type="match status" value="1"/>
</dbReference>
<dbReference type="PANTHER" id="PTHR22916">
    <property type="entry name" value="GLYCOSYLTRANSFERASE"/>
    <property type="match status" value="1"/>
</dbReference>
<evidence type="ECO:0000259" key="1">
    <source>
        <dbReference type="Pfam" id="PF00535"/>
    </source>
</evidence>
<evidence type="ECO:0000313" key="2">
    <source>
        <dbReference type="EMBL" id="RRB06344.1"/>
    </source>
</evidence>
<keyword evidence="2" id="KW-0808">Transferase</keyword>
<reference evidence="2 3" key="1">
    <citation type="submission" date="2018-11" db="EMBL/GenBank/DDBJ databases">
        <authorList>
            <person name="Zhou Z."/>
            <person name="Wang G."/>
        </authorList>
    </citation>
    <scope>NUCLEOTIDE SEQUENCE [LARGE SCALE GENOMIC DNA]</scope>
    <source>
        <strain evidence="2 3">KCTC52004</strain>
    </source>
</reference>
<sequence>MATPSDPTRPTISVALCTYNGEAYLETQLQSILKQSLLPDELVVCDDDSTDQTRAVLEAFASRAPFPVRIFRNPTRLGFNKNFEKAFSHCTGEFIFICDQDDCWLPEKIETLSTYLVQHPATDLVFSNAHIADTQLNDTGRLFWDTVRFTEPIRERWRRGEAMEVLLDGNRVMGCTSALRRRLLADFLPIPNLPNYIYDGWMGLVAAAKGTIDFYEKPLIWYRTHEKQQVGTRPPAAGKPVRFMDRFSRPHREKLDPLIRKHQNLSDLYKLVSQRVPDQTPGIRQFKRRLAHYARRSTLPDGRFSRLGGVVRELFSGNYHRYVDQEANAAAPYLAAVGDLLE</sequence>
<dbReference type="EMBL" id="RQJO01000007">
    <property type="protein sequence ID" value="RRB06344.1"/>
    <property type="molecule type" value="Genomic_DNA"/>
</dbReference>
<dbReference type="InterPro" id="IPR001173">
    <property type="entry name" value="Glyco_trans_2-like"/>
</dbReference>